<accession>A0ABR4CFK9</accession>
<name>A0ABR4CFK9_9HELO</name>
<protein>
    <submittedName>
        <fullName evidence="1">Uncharacterized protein</fullName>
    </submittedName>
</protein>
<evidence type="ECO:0000313" key="1">
    <source>
        <dbReference type="EMBL" id="KAL2068756.1"/>
    </source>
</evidence>
<sequence>MGKRWGGREEREIQERLLRVDSTDVMWMGWDVDGMGWDGMGWDEMSWMSKWERRVTQRSAAMARVNACTVLYCTALRCAAQHWHCRRSAPVSYRNATEEVDPRWLGLGCCDNEIGSYESYLPSAICV</sequence>
<proteinExistence type="predicted"/>
<evidence type="ECO:0000313" key="2">
    <source>
        <dbReference type="Proteomes" id="UP001595075"/>
    </source>
</evidence>
<organism evidence="1 2">
    <name type="scientific">Oculimacula yallundae</name>
    <dbReference type="NCBI Taxonomy" id="86028"/>
    <lineage>
        <taxon>Eukaryota</taxon>
        <taxon>Fungi</taxon>
        <taxon>Dikarya</taxon>
        <taxon>Ascomycota</taxon>
        <taxon>Pezizomycotina</taxon>
        <taxon>Leotiomycetes</taxon>
        <taxon>Helotiales</taxon>
        <taxon>Ploettnerulaceae</taxon>
        <taxon>Oculimacula</taxon>
    </lineage>
</organism>
<dbReference type="Proteomes" id="UP001595075">
    <property type="component" value="Unassembled WGS sequence"/>
</dbReference>
<comment type="caution">
    <text evidence="1">The sequence shown here is derived from an EMBL/GenBank/DDBJ whole genome shotgun (WGS) entry which is preliminary data.</text>
</comment>
<dbReference type="EMBL" id="JAZHXI010000008">
    <property type="protein sequence ID" value="KAL2068756.1"/>
    <property type="molecule type" value="Genomic_DNA"/>
</dbReference>
<reference evidence="1 2" key="1">
    <citation type="journal article" date="2024" name="Commun. Biol.">
        <title>Comparative genomic analysis of thermophilic fungi reveals convergent evolutionary adaptations and gene losses.</title>
        <authorList>
            <person name="Steindorff A.S."/>
            <person name="Aguilar-Pontes M.V."/>
            <person name="Robinson A.J."/>
            <person name="Andreopoulos B."/>
            <person name="LaButti K."/>
            <person name="Kuo A."/>
            <person name="Mondo S."/>
            <person name="Riley R."/>
            <person name="Otillar R."/>
            <person name="Haridas S."/>
            <person name="Lipzen A."/>
            <person name="Grimwood J."/>
            <person name="Schmutz J."/>
            <person name="Clum A."/>
            <person name="Reid I.D."/>
            <person name="Moisan M.C."/>
            <person name="Butler G."/>
            <person name="Nguyen T.T.M."/>
            <person name="Dewar K."/>
            <person name="Conant G."/>
            <person name="Drula E."/>
            <person name="Henrissat B."/>
            <person name="Hansel C."/>
            <person name="Singer S."/>
            <person name="Hutchinson M.I."/>
            <person name="de Vries R.P."/>
            <person name="Natvig D.O."/>
            <person name="Powell A.J."/>
            <person name="Tsang A."/>
            <person name="Grigoriev I.V."/>
        </authorList>
    </citation>
    <scope>NUCLEOTIDE SEQUENCE [LARGE SCALE GENOMIC DNA]</scope>
    <source>
        <strain evidence="1 2">CBS 494.80</strain>
    </source>
</reference>
<gene>
    <name evidence="1" type="ORF">VTL71DRAFT_15094</name>
</gene>
<keyword evidence="2" id="KW-1185">Reference proteome</keyword>